<organism evidence="1">
    <name type="scientific">Micrurus lemniscatus lemniscatus</name>
    <dbReference type="NCBI Taxonomy" id="129467"/>
    <lineage>
        <taxon>Eukaryota</taxon>
        <taxon>Metazoa</taxon>
        <taxon>Chordata</taxon>
        <taxon>Craniata</taxon>
        <taxon>Vertebrata</taxon>
        <taxon>Euteleostomi</taxon>
        <taxon>Lepidosauria</taxon>
        <taxon>Squamata</taxon>
        <taxon>Bifurcata</taxon>
        <taxon>Unidentata</taxon>
        <taxon>Episquamata</taxon>
        <taxon>Toxicofera</taxon>
        <taxon>Serpentes</taxon>
        <taxon>Colubroidea</taxon>
        <taxon>Elapidae</taxon>
        <taxon>Elapinae</taxon>
        <taxon>Micrurus</taxon>
    </lineage>
</organism>
<proteinExistence type="predicted"/>
<dbReference type="AlphaFoldDB" id="A0A2D4I3Z4"/>
<accession>A0A2D4I3Z4</accession>
<sequence>MTLCENCLKIVSRKFQRGKSSTNLEWLTMLCDRIMVLHQQYTSSFLLGYRDSSSMKEGLSKRDKPFRGKHMIIGNSNFKKPCLSNLPCSGCLQFWKYIVIQRIKK</sequence>
<reference evidence="1" key="1">
    <citation type="submission" date="2017-07" db="EMBL/GenBank/DDBJ databases">
        <authorList>
            <person name="Mikheyev A."/>
            <person name="Grau M."/>
        </authorList>
    </citation>
    <scope>NUCLEOTIDE SEQUENCE</scope>
    <source>
        <tissue evidence="1">Venom_gland</tissue>
    </source>
</reference>
<protein>
    <submittedName>
        <fullName evidence="1">Uncharacterized protein</fullName>
    </submittedName>
</protein>
<evidence type="ECO:0000313" key="1">
    <source>
        <dbReference type="EMBL" id="LAA78933.1"/>
    </source>
</evidence>
<name>A0A2D4I3Z4_MICLE</name>
<reference evidence="1" key="2">
    <citation type="submission" date="2017-11" db="EMBL/GenBank/DDBJ databases">
        <title>Coralsnake Venomics: Analyses of Venom Gland Transcriptomes and Proteomes of Six Brazilian Taxa.</title>
        <authorList>
            <person name="Aird S.D."/>
            <person name="Jorge da Silva N."/>
            <person name="Qiu L."/>
            <person name="Villar-Briones A."/>
            <person name="Aparecida-Saddi V."/>
            <person name="Campos-Telles M.P."/>
            <person name="Grau M."/>
            <person name="Mikheyev A.S."/>
        </authorList>
    </citation>
    <scope>NUCLEOTIDE SEQUENCE</scope>
    <source>
        <tissue evidence="1">Venom_gland</tissue>
    </source>
</reference>
<dbReference type="EMBL" id="IACK01078333">
    <property type="protein sequence ID" value="LAA78933.1"/>
    <property type="molecule type" value="Transcribed_RNA"/>
</dbReference>